<evidence type="ECO:0000256" key="5">
    <source>
        <dbReference type="ARBA" id="ARBA00022519"/>
    </source>
</evidence>
<keyword evidence="11" id="KW-0067">ATP-binding</keyword>
<evidence type="ECO:0000256" key="13">
    <source>
        <dbReference type="ARBA" id="ARBA00023012"/>
    </source>
</evidence>
<dbReference type="FunFam" id="3.30.450.20:FF:000127">
    <property type="entry name" value="C4-dicarboxylate transport sensor protein"/>
    <property type="match status" value="1"/>
</dbReference>
<dbReference type="PANTHER" id="PTHR43065:SF46">
    <property type="entry name" value="C4-DICARBOXYLATE TRANSPORT SENSOR PROTEIN DCTB"/>
    <property type="match status" value="1"/>
</dbReference>
<dbReference type="EMBL" id="OANU01000010">
    <property type="protein sequence ID" value="SNX47560.1"/>
    <property type="molecule type" value="Genomic_DNA"/>
</dbReference>
<keyword evidence="12 16" id="KW-1133">Transmembrane helix</keyword>
<evidence type="ECO:0000256" key="7">
    <source>
        <dbReference type="ARBA" id="ARBA00022679"/>
    </source>
</evidence>
<evidence type="ECO:0000313" key="18">
    <source>
        <dbReference type="EMBL" id="SNX47560.1"/>
    </source>
</evidence>
<dbReference type="FunFam" id="1.10.287.130:FF:000049">
    <property type="entry name" value="C4-dicarboxylate transport sensor protein DctB"/>
    <property type="match status" value="1"/>
</dbReference>
<evidence type="ECO:0000256" key="8">
    <source>
        <dbReference type="ARBA" id="ARBA00022692"/>
    </source>
</evidence>
<evidence type="ECO:0000256" key="16">
    <source>
        <dbReference type="SAM" id="Phobius"/>
    </source>
</evidence>
<evidence type="ECO:0000256" key="10">
    <source>
        <dbReference type="ARBA" id="ARBA00022777"/>
    </source>
</evidence>
<keyword evidence="14 16" id="KW-0472">Membrane</keyword>
<dbReference type="PRINTS" id="PR00344">
    <property type="entry name" value="BCTRLSENSOR"/>
</dbReference>
<sequence>MRLKRILLGFVVLFVFISTVGGHWYWQHSYTDLQEQHNNWLNRFVETIDSKLDKYRHIPQLLSQDKEPVDALLSPTNSAQIEVTNRYLEKANRIIQASDTYLIDRYGNTIASSNWDLERSFVGKNFAFRPYFQQAINGSRSTYFALGSTSGQRGYYYSFPVTYAAEHIGVIVVKMDLLSIERNWQSETSTYVATDNNHVVFMSSNPSWLFKSLSLLEPQTLRLIRQSRQYLETNIRSLGFIGNLSDPSSQLTNPAGNLLTKHYLVTQRESGIPNLILRVLTPLSTLYIKLFGFISVLTLVFITLYLIVALIETRRYRHRQIEQVQAEAKQKLEYLVMERTSELHLEIDERVKTERALRQAHDELIQAAKLAVLGQMSASISHELNNPLAAILSFAENGQRFIDKNRVDRARENLERIVVLTERMAKISQQLKSFAKRSDANELSQVQLAPVIYSTIELIQPQLKSHQVTLECNIKQQDILVHINPIQVEQVLINLLTNAIQAMHNHNEKHLVLAIEQGQTKVTIHIDDSGPGLDGNSVAELFEPFYTTKDNGLGLGLSISQQIIQNLNGKIRVARSPLGGARFSVELPICTHTDKD</sequence>
<dbReference type="OrthoDB" id="9772100at2"/>
<dbReference type="AlphaFoldDB" id="A0A240EHY9"/>
<accession>A0A240EHY9</accession>
<evidence type="ECO:0000256" key="6">
    <source>
        <dbReference type="ARBA" id="ARBA00022553"/>
    </source>
</evidence>
<keyword evidence="13" id="KW-0902">Two-component regulatory system</keyword>
<evidence type="ECO:0000256" key="9">
    <source>
        <dbReference type="ARBA" id="ARBA00022741"/>
    </source>
</evidence>
<dbReference type="Gene3D" id="1.10.287.130">
    <property type="match status" value="1"/>
</dbReference>
<dbReference type="PIRSF" id="PIRSF036431">
    <property type="entry name" value="STHK_DctB"/>
    <property type="match status" value="1"/>
</dbReference>
<evidence type="ECO:0000256" key="15">
    <source>
        <dbReference type="ARBA" id="ARBA00073143"/>
    </source>
</evidence>
<reference evidence="19" key="1">
    <citation type="submission" date="2016-06" db="EMBL/GenBank/DDBJ databases">
        <authorList>
            <person name="Rodrigo-Torres L."/>
            <person name="Arahal R.D."/>
            <person name="Lucena T."/>
        </authorList>
    </citation>
    <scope>NUCLEOTIDE SEQUENCE [LARGE SCALE GENOMIC DNA]</scope>
    <source>
        <strain evidence="19">CECT8203</strain>
    </source>
</reference>
<dbReference type="SUPFAM" id="SSF47384">
    <property type="entry name" value="Homodimeric domain of signal transducing histidine kinase"/>
    <property type="match status" value="1"/>
</dbReference>
<dbReference type="GO" id="GO:0005886">
    <property type="term" value="C:plasma membrane"/>
    <property type="evidence" value="ECO:0007669"/>
    <property type="project" value="UniProtKB-SubCell"/>
</dbReference>
<comment type="subcellular location">
    <subcellularLocation>
        <location evidence="2">Cell inner membrane</location>
        <topology evidence="2">Multi-pass membrane protein</topology>
    </subcellularLocation>
</comment>
<dbReference type="InterPro" id="IPR029151">
    <property type="entry name" value="Sensor-like_sf"/>
</dbReference>
<dbReference type="Gene3D" id="3.30.450.20">
    <property type="entry name" value="PAS domain"/>
    <property type="match status" value="2"/>
</dbReference>
<dbReference type="Proteomes" id="UP000219336">
    <property type="component" value="Unassembled WGS sequence"/>
</dbReference>
<dbReference type="GO" id="GO:0000155">
    <property type="term" value="F:phosphorelay sensor kinase activity"/>
    <property type="evidence" value="ECO:0007669"/>
    <property type="project" value="InterPro"/>
</dbReference>
<dbReference type="Gene3D" id="3.30.565.10">
    <property type="entry name" value="Histidine kinase-like ATPase, C-terminal domain"/>
    <property type="match status" value="1"/>
</dbReference>
<keyword evidence="10" id="KW-0418">Kinase</keyword>
<evidence type="ECO:0000259" key="17">
    <source>
        <dbReference type="PROSITE" id="PS50109"/>
    </source>
</evidence>
<evidence type="ECO:0000256" key="11">
    <source>
        <dbReference type="ARBA" id="ARBA00022840"/>
    </source>
</evidence>
<dbReference type="PANTHER" id="PTHR43065">
    <property type="entry name" value="SENSOR HISTIDINE KINASE"/>
    <property type="match status" value="1"/>
</dbReference>
<evidence type="ECO:0000313" key="19">
    <source>
        <dbReference type="Proteomes" id="UP000219336"/>
    </source>
</evidence>
<feature type="domain" description="Histidine kinase" evidence="17">
    <location>
        <begin position="379"/>
        <end position="591"/>
    </location>
</feature>
<dbReference type="GO" id="GO:0005524">
    <property type="term" value="F:ATP binding"/>
    <property type="evidence" value="ECO:0007669"/>
    <property type="project" value="UniProtKB-KW"/>
</dbReference>
<proteinExistence type="predicted"/>
<evidence type="ECO:0000256" key="12">
    <source>
        <dbReference type="ARBA" id="ARBA00022989"/>
    </source>
</evidence>
<dbReference type="RefSeq" id="WP_096992823.1">
    <property type="nucleotide sequence ID" value="NZ_JBHSII010000001.1"/>
</dbReference>
<gene>
    <name evidence="18" type="primary">dctB_1</name>
    <name evidence="18" type="ORF">VTH8203_01170</name>
</gene>
<dbReference type="Pfam" id="PF02518">
    <property type="entry name" value="HATPase_c"/>
    <property type="match status" value="1"/>
</dbReference>
<dbReference type="SMART" id="SM00387">
    <property type="entry name" value="HATPase_c"/>
    <property type="match status" value="1"/>
</dbReference>
<keyword evidence="6" id="KW-0597">Phosphoprotein</keyword>
<keyword evidence="5" id="KW-0997">Cell inner membrane</keyword>
<name>A0A240EHY9_9VIBR</name>
<protein>
    <recommendedName>
        <fullName evidence="15">C4-dicarboxylate transport sensor protein DctB</fullName>
        <ecNumber evidence="3">2.7.13.3</ecNumber>
    </recommendedName>
</protein>
<dbReference type="Pfam" id="PF00512">
    <property type="entry name" value="HisKA"/>
    <property type="match status" value="1"/>
</dbReference>
<dbReference type="PROSITE" id="PS50109">
    <property type="entry name" value="HIS_KIN"/>
    <property type="match status" value="1"/>
</dbReference>
<dbReference type="EC" id="2.7.13.3" evidence="3"/>
<keyword evidence="7 18" id="KW-0808">Transferase</keyword>
<evidence type="ECO:0000256" key="14">
    <source>
        <dbReference type="ARBA" id="ARBA00023136"/>
    </source>
</evidence>
<dbReference type="InterPro" id="IPR003661">
    <property type="entry name" value="HisK_dim/P_dom"/>
</dbReference>
<dbReference type="InterPro" id="IPR036890">
    <property type="entry name" value="HATPase_C_sf"/>
</dbReference>
<evidence type="ECO:0000256" key="4">
    <source>
        <dbReference type="ARBA" id="ARBA00022475"/>
    </source>
</evidence>
<comment type="catalytic activity">
    <reaction evidence="1">
        <text>ATP + protein L-histidine = ADP + protein N-phospho-L-histidine.</text>
        <dbReference type="EC" id="2.7.13.3"/>
    </reaction>
</comment>
<evidence type="ECO:0000256" key="3">
    <source>
        <dbReference type="ARBA" id="ARBA00012438"/>
    </source>
</evidence>
<evidence type="ECO:0000256" key="1">
    <source>
        <dbReference type="ARBA" id="ARBA00000085"/>
    </source>
</evidence>
<dbReference type="InterPro" id="IPR005467">
    <property type="entry name" value="His_kinase_dom"/>
</dbReference>
<keyword evidence="19" id="KW-1185">Reference proteome</keyword>
<dbReference type="SMART" id="SM00388">
    <property type="entry name" value="HisKA"/>
    <property type="match status" value="1"/>
</dbReference>
<dbReference type="SUPFAM" id="SSF55874">
    <property type="entry name" value="ATPase domain of HSP90 chaperone/DNA topoisomerase II/histidine kinase"/>
    <property type="match status" value="1"/>
</dbReference>
<organism evidence="18 19">
    <name type="scientific">Vibrio thalassae</name>
    <dbReference type="NCBI Taxonomy" id="1243014"/>
    <lineage>
        <taxon>Bacteria</taxon>
        <taxon>Pseudomonadati</taxon>
        <taxon>Pseudomonadota</taxon>
        <taxon>Gammaproteobacteria</taxon>
        <taxon>Vibrionales</taxon>
        <taxon>Vibrionaceae</taxon>
        <taxon>Vibrio</taxon>
    </lineage>
</organism>
<dbReference type="CDD" id="cd12914">
    <property type="entry name" value="PDC1_DGC_like"/>
    <property type="match status" value="1"/>
</dbReference>
<dbReference type="SUPFAM" id="SSF103190">
    <property type="entry name" value="Sensory domain-like"/>
    <property type="match status" value="1"/>
</dbReference>
<feature type="transmembrane region" description="Helical" evidence="16">
    <location>
        <begin position="286"/>
        <end position="311"/>
    </location>
</feature>
<evidence type="ECO:0000256" key="2">
    <source>
        <dbReference type="ARBA" id="ARBA00004429"/>
    </source>
</evidence>
<dbReference type="InterPro" id="IPR004358">
    <property type="entry name" value="Sig_transdc_His_kin-like_C"/>
</dbReference>
<keyword evidence="9" id="KW-0547">Nucleotide-binding</keyword>
<dbReference type="CDD" id="cd00082">
    <property type="entry name" value="HisKA"/>
    <property type="match status" value="1"/>
</dbReference>
<keyword evidence="4" id="KW-1003">Cell membrane</keyword>
<keyword evidence="8 16" id="KW-0812">Transmembrane</keyword>
<dbReference type="InterPro" id="IPR003594">
    <property type="entry name" value="HATPase_dom"/>
</dbReference>
<dbReference type="InterPro" id="IPR036097">
    <property type="entry name" value="HisK_dim/P_sf"/>
</dbReference>
<dbReference type="InterPro" id="IPR017055">
    <property type="entry name" value="Sig_transdc_His_kinase_DctB"/>
</dbReference>